<reference evidence="5" key="1">
    <citation type="submission" date="2011-05" db="EMBL/GenBank/DDBJ databases">
        <authorList>
            <person name="Richards S.R."/>
            <person name="Qu J."/>
            <person name="Jiang H."/>
            <person name="Jhangiani S.N."/>
            <person name="Agravi P."/>
            <person name="Goodspeed R."/>
            <person name="Gross S."/>
            <person name="Mandapat C."/>
            <person name="Jackson L."/>
            <person name="Mathew T."/>
            <person name="Pu L."/>
            <person name="Thornton R."/>
            <person name="Saada N."/>
            <person name="Wilczek-Boney K.B."/>
            <person name="Lee S."/>
            <person name="Kovar C."/>
            <person name="Wu Y."/>
            <person name="Scherer S.E."/>
            <person name="Worley K.C."/>
            <person name="Muzny D.M."/>
            <person name="Gibbs R."/>
        </authorList>
    </citation>
    <scope>NUCLEOTIDE SEQUENCE</scope>
    <source>
        <strain evidence="5">Brora</strain>
    </source>
</reference>
<proteinExistence type="predicted"/>
<dbReference type="PANTHER" id="PTHR47481:SF7">
    <property type="entry name" value="CCHC-TYPE DOMAIN-CONTAINING PROTEIN"/>
    <property type="match status" value="1"/>
</dbReference>
<evidence type="ECO:0000256" key="1">
    <source>
        <dbReference type="PROSITE-ProRule" id="PRU00047"/>
    </source>
</evidence>
<evidence type="ECO:0000259" key="3">
    <source>
        <dbReference type="PROSITE" id="PS50158"/>
    </source>
</evidence>
<dbReference type="Proteomes" id="UP000014500">
    <property type="component" value="Unassembled WGS sequence"/>
</dbReference>
<dbReference type="OMA" id="HITSHME"/>
<accession>T1JHL0</accession>
<dbReference type="InterPro" id="IPR036875">
    <property type="entry name" value="Znf_CCHC_sf"/>
</dbReference>
<feature type="compositionally biased region" description="Basic and acidic residues" evidence="2">
    <location>
        <begin position="251"/>
        <end position="277"/>
    </location>
</feature>
<reference evidence="4" key="2">
    <citation type="submission" date="2015-02" db="UniProtKB">
        <authorList>
            <consortium name="EnsemblMetazoa"/>
        </authorList>
    </citation>
    <scope>IDENTIFICATION</scope>
</reference>
<keyword evidence="1" id="KW-0863">Zinc-finger</keyword>
<dbReference type="Gene3D" id="4.10.60.10">
    <property type="entry name" value="Zinc finger, CCHC-type"/>
    <property type="match status" value="1"/>
</dbReference>
<evidence type="ECO:0000313" key="5">
    <source>
        <dbReference type="Proteomes" id="UP000014500"/>
    </source>
</evidence>
<dbReference type="AlphaFoldDB" id="T1JHL0"/>
<dbReference type="InterPro" id="IPR001878">
    <property type="entry name" value="Znf_CCHC"/>
</dbReference>
<dbReference type="GO" id="GO:0003676">
    <property type="term" value="F:nucleic acid binding"/>
    <property type="evidence" value="ECO:0007669"/>
    <property type="project" value="InterPro"/>
</dbReference>
<protein>
    <recommendedName>
        <fullName evidence="3">CCHC-type domain-containing protein</fullName>
    </recommendedName>
</protein>
<dbReference type="Pfam" id="PF14223">
    <property type="entry name" value="Retrotran_gag_2"/>
    <property type="match status" value="1"/>
</dbReference>
<feature type="region of interest" description="Disordered" evidence="2">
    <location>
        <begin position="241"/>
        <end position="300"/>
    </location>
</feature>
<keyword evidence="5" id="KW-1185">Reference proteome</keyword>
<keyword evidence="1" id="KW-0479">Metal-binding</keyword>
<dbReference type="PANTHER" id="PTHR47481">
    <property type="match status" value="1"/>
</dbReference>
<dbReference type="PhylomeDB" id="T1JHL0"/>
<evidence type="ECO:0000256" key="2">
    <source>
        <dbReference type="SAM" id="MobiDB-lite"/>
    </source>
</evidence>
<feature type="domain" description="CCHC-type" evidence="3">
    <location>
        <begin position="229"/>
        <end position="243"/>
    </location>
</feature>
<dbReference type="EMBL" id="JH431979">
    <property type="status" value="NOT_ANNOTATED_CDS"/>
    <property type="molecule type" value="Genomic_DNA"/>
</dbReference>
<dbReference type="EnsemblMetazoa" id="SMAR013341-RA">
    <property type="protein sequence ID" value="SMAR013341-PA"/>
    <property type="gene ID" value="SMAR013341"/>
</dbReference>
<dbReference type="HOGENOM" id="CLU_037256_1_1_1"/>
<dbReference type="GO" id="GO:0008270">
    <property type="term" value="F:zinc ion binding"/>
    <property type="evidence" value="ECO:0007669"/>
    <property type="project" value="UniProtKB-KW"/>
</dbReference>
<dbReference type="PROSITE" id="PS50158">
    <property type="entry name" value="ZF_CCHC"/>
    <property type="match status" value="1"/>
</dbReference>
<sequence>MASQSASELARGKIPVLDNSNYEQWKRQIKMYLMSEGLWDFVTEDEKLDPKATDKEIKKFYKRRNRALGQIYIHVSDAKQSSIDECKTPKESWDALVKICAPSSRASMRRNFLQLKLEPGEEMSDFLSRVDHAVLRDVKEIIAETHHAYQYLDFLPPEYGQASFAIYHWSDDNFKPAKVADQLLAEFMHLKSIIGRSNGKFDANASKAFASERPNAYSQPQRSLSSVQCFNCDDYGHYANKCPHPRKRRDKSRDNQRDNYRSNSRDNRNTQIRDNHRNQSRNRNRNQQDRNRQSSVSRPSREAAYFVAGNVYSASDRFNSKAYFGKAGNAGSWYLDCGASDHVSFHREWFVNFVELPPFQLELGQGGSTVSGKGD</sequence>
<dbReference type="SUPFAM" id="SSF57756">
    <property type="entry name" value="Retrovirus zinc finger-like domains"/>
    <property type="match status" value="1"/>
</dbReference>
<name>T1JHL0_STRMM</name>
<evidence type="ECO:0000313" key="4">
    <source>
        <dbReference type="EnsemblMetazoa" id="SMAR013341-PA"/>
    </source>
</evidence>
<organism evidence="4 5">
    <name type="scientific">Strigamia maritima</name>
    <name type="common">European centipede</name>
    <name type="synonym">Geophilus maritimus</name>
    <dbReference type="NCBI Taxonomy" id="126957"/>
    <lineage>
        <taxon>Eukaryota</taxon>
        <taxon>Metazoa</taxon>
        <taxon>Ecdysozoa</taxon>
        <taxon>Arthropoda</taxon>
        <taxon>Myriapoda</taxon>
        <taxon>Chilopoda</taxon>
        <taxon>Pleurostigmophora</taxon>
        <taxon>Geophilomorpha</taxon>
        <taxon>Linotaeniidae</taxon>
        <taxon>Strigamia</taxon>
    </lineage>
</organism>
<keyword evidence="1" id="KW-0862">Zinc</keyword>